<dbReference type="PANTHER" id="PTHR43491:SF2">
    <property type="entry name" value="UDP-N-ACETYL-D-MANNOSAMINE DEHYDROGENASE"/>
    <property type="match status" value="1"/>
</dbReference>
<dbReference type="SMART" id="SM00984">
    <property type="entry name" value="UDPG_MGDP_dh_C"/>
    <property type="match status" value="1"/>
</dbReference>
<dbReference type="AlphaFoldDB" id="A0A1X0XSM7"/>
<dbReference type="Pfam" id="PF03720">
    <property type="entry name" value="UDPG_MGDP_dh_C"/>
    <property type="match status" value="1"/>
</dbReference>
<comment type="similarity">
    <text evidence="1">Belongs to the UDP-glucose/GDP-mannose dehydrogenase family.</text>
</comment>
<accession>A0A1X0XSM7</accession>
<sequence length="161" mass="17722">EAIGYHPQVILAGRRINDDMGKHVAEQTVKKLIRADKTVKGARVLVLGLTFKENCPDIRNTKVVDIIAELKEYGVEVLVHDPMADPAEAWHEYGLELVTLNDIAPVDGVVWAVAHDVFADITPKQLKDLCGNGNGSGVVIDVKGLLRRDDVESTGLRYWSL</sequence>
<reference evidence="3 4" key="1">
    <citation type="submission" date="2017-03" db="EMBL/GenBank/DDBJ databases">
        <title>Genome sequence of Geothermobacter sp. EPR-M, Deep-Sea Iron Reducer.</title>
        <authorList>
            <person name="Tully B."/>
            <person name="Savalia P."/>
            <person name="Abuyen K."/>
            <person name="Baughan C."/>
            <person name="Romero E."/>
            <person name="Ronkowski C."/>
            <person name="Torres B."/>
            <person name="Tremblay J."/>
            <person name="Trujillo A."/>
            <person name="Tyler M."/>
            <person name="Perez-Rodriguez I."/>
            <person name="Amend J."/>
        </authorList>
    </citation>
    <scope>NUCLEOTIDE SEQUENCE [LARGE SCALE GENOMIC DNA]</scope>
    <source>
        <strain evidence="3 4">EPR-M</strain>
    </source>
</reference>
<dbReference type="GO" id="GO:0016628">
    <property type="term" value="F:oxidoreductase activity, acting on the CH-CH group of donors, NAD or NADP as acceptor"/>
    <property type="evidence" value="ECO:0007669"/>
    <property type="project" value="InterPro"/>
</dbReference>
<organism evidence="3 4">
    <name type="scientific">Geothermobacter hydrogeniphilus</name>
    <dbReference type="NCBI Taxonomy" id="1969733"/>
    <lineage>
        <taxon>Bacteria</taxon>
        <taxon>Pseudomonadati</taxon>
        <taxon>Thermodesulfobacteriota</taxon>
        <taxon>Desulfuromonadia</taxon>
        <taxon>Desulfuromonadales</taxon>
        <taxon>Geothermobacteraceae</taxon>
        <taxon>Geothermobacter</taxon>
    </lineage>
</organism>
<dbReference type="Gene3D" id="3.40.50.720">
    <property type="entry name" value="NAD(P)-binding Rossmann-like Domain"/>
    <property type="match status" value="1"/>
</dbReference>
<keyword evidence="4" id="KW-1185">Reference proteome</keyword>
<dbReference type="Proteomes" id="UP000193136">
    <property type="component" value="Unassembled WGS sequence"/>
</dbReference>
<dbReference type="GO" id="GO:0000271">
    <property type="term" value="P:polysaccharide biosynthetic process"/>
    <property type="evidence" value="ECO:0007669"/>
    <property type="project" value="InterPro"/>
</dbReference>
<evidence type="ECO:0000313" key="4">
    <source>
        <dbReference type="Proteomes" id="UP000193136"/>
    </source>
</evidence>
<dbReference type="PIRSF" id="PIRSF500136">
    <property type="entry name" value="UDP_ManNAc_DH"/>
    <property type="match status" value="1"/>
</dbReference>
<feature type="domain" description="UDP-glucose/GDP-mannose dehydrogenase C-terminal" evidence="2">
    <location>
        <begin position="45"/>
        <end position="148"/>
    </location>
</feature>
<proteinExistence type="inferred from homology"/>
<feature type="non-terminal residue" evidence="3">
    <location>
        <position position="1"/>
    </location>
</feature>
<dbReference type="STRING" id="1969733.B5V00_14915"/>
<evidence type="ECO:0000313" key="3">
    <source>
        <dbReference type="EMBL" id="ORJ55884.1"/>
    </source>
</evidence>
<dbReference type="EMBL" id="NAAD01000025">
    <property type="protein sequence ID" value="ORJ55884.1"/>
    <property type="molecule type" value="Genomic_DNA"/>
</dbReference>
<dbReference type="GO" id="GO:0051287">
    <property type="term" value="F:NAD binding"/>
    <property type="evidence" value="ECO:0007669"/>
    <property type="project" value="InterPro"/>
</dbReference>
<protein>
    <submittedName>
        <fullName evidence="3">GDP-mannose dehydrogenase</fullName>
    </submittedName>
</protein>
<dbReference type="GO" id="GO:0016616">
    <property type="term" value="F:oxidoreductase activity, acting on the CH-OH group of donors, NAD or NADP as acceptor"/>
    <property type="evidence" value="ECO:0007669"/>
    <property type="project" value="InterPro"/>
</dbReference>
<gene>
    <name evidence="3" type="ORF">B5V00_14915</name>
</gene>
<dbReference type="InterPro" id="IPR017476">
    <property type="entry name" value="UDP-Glc/GDP-Man"/>
</dbReference>
<evidence type="ECO:0000256" key="1">
    <source>
        <dbReference type="ARBA" id="ARBA00006601"/>
    </source>
</evidence>
<dbReference type="InterPro" id="IPR014027">
    <property type="entry name" value="UDP-Glc/GDP-Man_DH_C"/>
</dbReference>
<dbReference type="InterPro" id="IPR028359">
    <property type="entry name" value="UDP_ManNAc/GlcNAc_DH"/>
</dbReference>
<evidence type="ECO:0000259" key="2">
    <source>
        <dbReference type="SMART" id="SM00984"/>
    </source>
</evidence>
<dbReference type="PIRSF" id="PIRSF000124">
    <property type="entry name" value="UDPglc_GDPman_dh"/>
    <property type="match status" value="1"/>
</dbReference>
<dbReference type="PANTHER" id="PTHR43491">
    <property type="entry name" value="UDP-N-ACETYL-D-MANNOSAMINE DEHYDROGENASE"/>
    <property type="match status" value="1"/>
</dbReference>
<comment type="caution">
    <text evidence="3">The sequence shown here is derived from an EMBL/GenBank/DDBJ whole genome shotgun (WGS) entry which is preliminary data.</text>
</comment>
<dbReference type="RefSeq" id="WP_281249717.1">
    <property type="nucleotide sequence ID" value="NZ_NAAD01000025.1"/>
</dbReference>
<dbReference type="SUPFAM" id="SSF52413">
    <property type="entry name" value="UDP-glucose/GDP-mannose dehydrogenase C-terminal domain"/>
    <property type="match status" value="1"/>
</dbReference>
<name>A0A1X0XSM7_9BACT</name>
<dbReference type="InterPro" id="IPR036220">
    <property type="entry name" value="UDP-Glc/GDP-Man_DH_C_sf"/>
</dbReference>